<comment type="caution">
    <text evidence="2">The sequence shown here is derived from an EMBL/GenBank/DDBJ whole genome shotgun (WGS) entry which is preliminary data.</text>
</comment>
<dbReference type="RefSeq" id="WP_209694192.1">
    <property type="nucleotide sequence ID" value="NZ_BAAAVU010000026.1"/>
</dbReference>
<keyword evidence="3" id="KW-1185">Reference proteome</keyword>
<feature type="compositionally biased region" description="Low complexity" evidence="1">
    <location>
        <begin position="90"/>
        <end position="104"/>
    </location>
</feature>
<dbReference type="EMBL" id="JAGINT010000001">
    <property type="protein sequence ID" value="MBP2351261.1"/>
    <property type="molecule type" value="Genomic_DNA"/>
</dbReference>
<feature type="region of interest" description="Disordered" evidence="1">
    <location>
        <begin position="55"/>
        <end position="176"/>
    </location>
</feature>
<evidence type="ECO:0000313" key="2">
    <source>
        <dbReference type="EMBL" id="MBP2351261.1"/>
    </source>
</evidence>
<name>A0ABS4UHZ2_9ACTN</name>
<feature type="compositionally biased region" description="Basic and acidic residues" evidence="1">
    <location>
        <begin position="163"/>
        <end position="176"/>
    </location>
</feature>
<evidence type="ECO:0000256" key="1">
    <source>
        <dbReference type="SAM" id="MobiDB-lite"/>
    </source>
</evidence>
<organism evidence="2 3">
    <name type="scientific">Kribbella aluminosa</name>
    <dbReference type="NCBI Taxonomy" id="416017"/>
    <lineage>
        <taxon>Bacteria</taxon>
        <taxon>Bacillati</taxon>
        <taxon>Actinomycetota</taxon>
        <taxon>Actinomycetes</taxon>
        <taxon>Propionibacteriales</taxon>
        <taxon>Kribbellaceae</taxon>
        <taxon>Kribbella</taxon>
    </lineage>
</organism>
<reference evidence="2 3" key="1">
    <citation type="submission" date="2021-03" db="EMBL/GenBank/DDBJ databases">
        <title>Sequencing the genomes of 1000 actinobacteria strains.</title>
        <authorList>
            <person name="Klenk H.-P."/>
        </authorList>
    </citation>
    <scope>NUCLEOTIDE SEQUENCE [LARGE SCALE GENOMIC DNA]</scope>
    <source>
        <strain evidence="2 3">DSM 18824</strain>
    </source>
</reference>
<accession>A0ABS4UHZ2</accession>
<sequence>MGRVQDRPPAGEMTAKLTTGRVDRAVGELREHYQLSPDEPYPAKVPNPHAAVAAQTAAAQALNHEQERAISTPDLDALPPPAAETRVDVPGRAAASSRPLSASGVGTHTPTTRGEPAGRGGHGDPMRFLGAQAPAARATHQKPSLGDGARGAGSAGQTAQRTTPDRGHSPTDRGGR</sequence>
<gene>
    <name evidence="2" type="ORF">JOF29_002344</name>
</gene>
<evidence type="ECO:0008006" key="4">
    <source>
        <dbReference type="Google" id="ProtNLM"/>
    </source>
</evidence>
<evidence type="ECO:0000313" key="3">
    <source>
        <dbReference type="Proteomes" id="UP000755585"/>
    </source>
</evidence>
<dbReference type="Proteomes" id="UP000755585">
    <property type="component" value="Unassembled WGS sequence"/>
</dbReference>
<proteinExistence type="predicted"/>
<protein>
    <recommendedName>
        <fullName evidence="4">Translation initiation factor IF-2</fullName>
    </recommendedName>
</protein>